<reference evidence="1 2" key="1">
    <citation type="submission" date="2024-02" db="EMBL/GenBank/DDBJ databases">
        <title>High-quality chromosome-scale genome assembly of Pensacola bahiagrass (Paspalum notatum Flugge var. saurae).</title>
        <authorList>
            <person name="Vega J.M."/>
            <person name="Podio M."/>
            <person name="Orjuela J."/>
            <person name="Siena L.A."/>
            <person name="Pessino S.C."/>
            <person name="Combes M.C."/>
            <person name="Mariac C."/>
            <person name="Albertini E."/>
            <person name="Pupilli F."/>
            <person name="Ortiz J.P.A."/>
            <person name="Leblanc O."/>
        </authorList>
    </citation>
    <scope>NUCLEOTIDE SEQUENCE [LARGE SCALE GENOMIC DNA]</scope>
    <source>
        <strain evidence="1">R1</strain>
        <tissue evidence="1">Leaf</tissue>
    </source>
</reference>
<feature type="non-terminal residue" evidence="1">
    <location>
        <position position="1"/>
    </location>
</feature>
<dbReference type="Proteomes" id="UP001341281">
    <property type="component" value="Chromosome 05"/>
</dbReference>
<evidence type="ECO:0000313" key="2">
    <source>
        <dbReference type="Proteomes" id="UP001341281"/>
    </source>
</evidence>
<dbReference type="AlphaFoldDB" id="A0AAQ3WXW5"/>
<organism evidence="1 2">
    <name type="scientific">Paspalum notatum var. saurae</name>
    <dbReference type="NCBI Taxonomy" id="547442"/>
    <lineage>
        <taxon>Eukaryota</taxon>
        <taxon>Viridiplantae</taxon>
        <taxon>Streptophyta</taxon>
        <taxon>Embryophyta</taxon>
        <taxon>Tracheophyta</taxon>
        <taxon>Spermatophyta</taxon>
        <taxon>Magnoliopsida</taxon>
        <taxon>Liliopsida</taxon>
        <taxon>Poales</taxon>
        <taxon>Poaceae</taxon>
        <taxon>PACMAD clade</taxon>
        <taxon>Panicoideae</taxon>
        <taxon>Andropogonodae</taxon>
        <taxon>Paspaleae</taxon>
        <taxon>Paspalinae</taxon>
        <taxon>Paspalum</taxon>
    </lineage>
</organism>
<proteinExistence type="predicted"/>
<gene>
    <name evidence="1" type="ORF">U9M48_025957</name>
</gene>
<protein>
    <submittedName>
        <fullName evidence="1">Uncharacterized protein</fullName>
    </submittedName>
</protein>
<name>A0AAQ3WXW5_PASNO</name>
<accession>A0AAQ3WXW5</accession>
<keyword evidence="2" id="KW-1185">Reference proteome</keyword>
<sequence length="135" mass="15583">LPRGVTRRPATPRGSSLLRVIYPSTGYWDAQLVTDTFWPEAAEITLSIPTDERYPDWPAWHYDPAGRFSVKSAYKLAVQIRDQMMGDDASTSNSNNDTSFKWYRIWQLQAPNKLKIRLDEDSGHIFSKCKKVREC</sequence>
<dbReference type="EMBL" id="CP144749">
    <property type="protein sequence ID" value="WVZ78208.1"/>
    <property type="molecule type" value="Genomic_DNA"/>
</dbReference>
<evidence type="ECO:0000313" key="1">
    <source>
        <dbReference type="EMBL" id="WVZ78208.1"/>
    </source>
</evidence>